<dbReference type="GO" id="GO:0051536">
    <property type="term" value="F:iron-sulfur cluster binding"/>
    <property type="evidence" value="ECO:0007669"/>
    <property type="project" value="InterPro"/>
</dbReference>
<proteinExistence type="predicted"/>
<dbReference type="CDD" id="cd06664">
    <property type="entry name" value="IscU_like"/>
    <property type="match status" value="1"/>
</dbReference>
<organism evidence="2 3">
    <name type="scientific">Alkalilimnicola ehrlichii (strain ATCC BAA-1101 / DSM 17681 / MLHE-1)</name>
    <dbReference type="NCBI Taxonomy" id="187272"/>
    <lineage>
        <taxon>Bacteria</taxon>
        <taxon>Pseudomonadati</taxon>
        <taxon>Pseudomonadota</taxon>
        <taxon>Gammaproteobacteria</taxon>
        <taxon>Chromatiales</taxon>
        <taxon>Ectothiorhodospiraceae</taxon>
        <taxon>Alkalilimnicola</taxon>
    </lineage>
</organism>
<dbReference type="GO" id="GO:0016226">
    <property type="term" value="P:iron-sulfur cluster assembly"/>
    <property type="evidence" value="ECO:0007669"/>
    <property type="project" value="InterPro"/>
</dbReference>
<dbReference type="EMBL" id="CP000453">
    <property type="protein sequence ID" value="ABI56917.1"/>
    <property type="molecule type" value="Genomic_DNA"/>
</dbReference>
<dbReference type="RefSeq" id="WP_011629311.1">
    <property type="nucleotide sequence ID" value="NC_008340.1"/>
</dbReference>
<protein>
    <submittedName>
        <fullName evidence="2">Nitrogen-fixing NifU domain protein</fullName>
    </submittedName>
</protein>
<dbReference type="SUPFAM" id="SSF82649">
    <property type="entry name" value="SufE/NifU"/>
    <property type="match status" value="1"/>
</dbReference>
<dbReference type="AlphaFoldDB" id="Q0A8C0"/>
<dbReference type="GO" id="GO:0005506">
    <property type="term" value="F:iron ion binding"/>
    <property type="evidence" value="ECO:0007669"/>
    <property type="project" value="InterPro"/>
</dbReference>
<keyword evidence="3" id="KW-1185">Reference proteome</keyword>
<dbReference type="Proteomes" id="UP000001962">
    <property type="component" value="Chromosome"/>
</dbReference>
<evidence type="ECO:0000259" key="1">
    <source>
        <dbReference type="Pfam" id="PF01592"/>
    </source>
</evidence>
<gene>
    <name evidence="2" type="ordered locus">Mlg_1570</name>
</gene>
<dbReference type="Gene3D" id="3.90.1010.10">
    <property type="match status" value="1"/>
</dbReference>
<dbReference type="HOGENOM" id="CLU_079283_4_0_6"/>
<reference evidence="3" key="1">
    <citation type="submission" date="2006-08" db="EMBL/GenBank/DDBJ databases">
        <title>Complete sequence of Alkalilimnicola ehrilichei MLHE-1.</title>
        <authorList>
            <person name="Copeland A."/>
            <person name="Lucas S."/>
            <person name="Lapidus A."/>
            <person name="Barry K."/>
            <person name="Detter J.C."/>
            <person name="Glavina del Rio T."/>
            <person name="Hammon N."/>
            <person name="Israni S."/>
            <person name="Dalin E."/>
            <person name="Tice H."/>
            <person name="Pitluck S."/>
            <person name="Sims D."/>
            <person name="Brettin T."/>
            <person name="Bruce D."/>
            <person name="Han C."/>
            <person name="Tapia R."/>
            <person name="Gilna P."/>
            <person name="Schmutz J."/>
            <person name="Larimer F."/>
            <person name="Land M."/>
            <person name="Hauser L."/>
            <person name="Kyrpides N."/>
            <person name="Mikhailova N."/>
            <person name="Oremland R.S."/>
            <person name="Hoeft S.E."/>
            <person name="Switzer-Blum J."/>
            <person name="Kulp T."/>
            <person name="King G."/>
            <person name="Tabita R."/>
            <person name="Witte B."/>
            <person name="Santini J.M."/>
            <person name="Basu P."/>
            <person name="Hollibaugh J.T."/>
            <person name="Xie G."/>
            <person name="Stolz J.F."/>
            <person name="Richardson P."/>
        </authorList>
    </citation>
    <scope>NUCLEOTIDE SEQUENCE [LARGE SCALE GENOMIC DNA]</scope>
    <source>
        <strain evidence="3">ATCC BAA-1101 / DSM 17681 / MLHE-1</strain>
    </source>
</reference>
<dbReference type="eggNOG" id="COG0822">
    <property type="taxonomic scope" value="Bacteria"/>
</dbReference>
<dbReference type="Pfam" id="PF01592">
    <property type="entry name" value="NifU_N"/>
    <property type="match status" value="1"/>
</dbReference>
<evidence type="ECO:0000313" key="3">
    <source>
        <dbReference type="Proteomes" id="UP000001962"/>
    </source>
</evidence>
<dbReference type="InterPro" id="IPR002871">
    <property type="entry name" value="NIF_FeS_clus_asmbl_NifU_N"/>
</dbReference>
<sequence>MDDLYRDIILDHYRHPRRFGPVEHFPLRGEARNALCGDELQLGLALSGDRVSAMGFHGRGCAVCMAAASLCCERLPGTSAARLALWPAQLDAALKRNDDGLLPAPLEPLTLLRAYPARHRCVLLMAEALAEALAGRVHPDALAQ</sequence>
<feature type="domain" description="NIF system FeS cluster assembly NifU N-terminal" evidence="1">
    <location>
        <begin position="5"/>
        <end position="79"/>
    </location>
</feature>
<dbReference type="KEGG" id="aeh:Mlg_1570"/>
<evidence type="ECO:0000313" key="2">
    <source>
        <dbReference type="EMBL" id="ABI56917.1"/>
    </source>
</evidence>
<accession>Q0A8C0</accession>
<name>Q0A8C0_ALKEH</name>